<dbReference type="PROSITE" id="PS00039">
    <property type="entry name" value="DEAD_ATP_HELICASE"/>
    <property type="match status" value="1"/>
</dbReference>
<dbReference type="GO" id="GO:0003724">
    <property type="term" value="F:RNA helicase activity"/>
    <property type="evidence" value="ECO:0007669"/>
    <property type="project" value="InterPro"/>
</dbReference>
<dbReference type="GO" id="GO:0005829">
    <property type="term" value="C:cytosol"/>
    <property type="evidence" value="ECO:0007669"/>
    <property type="project" value="TreeGrafter"/>
</dbReference>
<feature type="short sequence motif" description="Q motif" evidence="6">
    <location>
        <begin position="4"/>
        <end position="32"/>
    </location>
</feature>
<evidence type="ECO:0000256" key="6">
    <source>
        <dbReference type="PROSITE-ProRule" id="PRU00552"/>
    </source>
</evidence>
<dbReference type="SUPFAM" id="SSF52540">
    <property type="entry name" value="P-loop containing nucleoside triphosphate hydrolases"/>
    <property type="match status" value="1"/>
</dbReference>
<comment type="similarity">
    <text evidence="5 7">Belongs to the DEAD box helicase family.</text>
</comment>
<feature type="domain" description="Helicase C-terminal" evidence="9">
    <location>
        <begin position="230"/>
        <end position="382"/>
    </location>
</feature>
<dbReference type="InterPro" id="IPR014014">
    <property type="entry name" value="RNA_helicase_DEAD_Q_motif"/>
</dbReference>
<dbReference type="SMART" id="SM00490">
    <property type="entry name" value="HELICc"/>
    <property type="match status" value="1"/>
</dbReference>
<keyword evidence="1 7" id="KW-0547">Nucleotide-binding</keyword>
<dbReference type="PROSITE" id="PS51194">
    <property type="entry name" value="HELICASE_CTER"/>
    <property type="match status" value="1"/>
</dbReference>
<dbReference type="Pfam" id="PF00271">
    <property type="entry name" value="Helicase_C"/>
    <property type="match status" value="1"/>
</dbReference>
<dbReference type="AlphaFoldDB" id="A0A1Y0I695"/>
<keyword evidence="4 7" id="KW-0067">ATP-binding</keyword>
<evidence type="ECO:0000256" key="1">
    <source>
        <dbReference type="ARBA" id="ARBA00022741"/>
    </source>
</evidence>
<dbReference type="Pfam" id="PF03880">
    <property type="entry name" value="DbpA"/>
    <property type="match status" value="1"/>
</dbReference>
<dbReference type="Gene3D" id="3.40.50.300">
    <property type="entry name" value="P-loop containing nucleotide triphosphate hydrolases"/>
    <property type="match status" value="2"/>
</dbReference>
<dbReference type="PANTHER" id="PTHR47959">
    <property type="entry name" value="ATP-DEPENDENT RNA HELICASE RHLE-RELATED"/>
    <property type="match status" value="1"/>
</dbReference>
<dbReference type="InterPro" id="IPR000629">
    <property type="entry name" value="RNA-helicase_DEAD-box_CS"/>
</dbReference>
<dbReference type="CDD" id="cd18787">
    <property type="entry name" value="SF2_C_DEAD"/>
    <property type="match status" value="1"/>
</dbReference>
<dbReference type="GO" id="GO:0003676">
    <property type="term" value="F:nucleic acid binding"/>
    <property type="evidence" value="ECO:0007669"/>
    <property type="project" value="InterPro"/>
</dbReference>
<protein>
    <submittedName>
        <fullName evidence="11">ATP-dependent RNA helicase DbpA</fullName>
    </submittedName>
</protein>
<dbReference type="PANTHER" id="PTHR47959:SF1">
    <property type="entry name" value="ATP-DEPENDENT RNA HELICASE DBPA"/>
    <property type="match status" value="1"/>
</dbReference>
<dbReference type="InterPro" id="IPR027417">
    <property type="entry name" value="P-loop_NTPase"/>
</dbReference>
<dbReference type="CDD" id="cd00268">
    <property type="entry name" value="DEADc"/>
    <property type="match status" value="1"/>
</dbReference>
<dbReference type="KEGG" id="ome:OLMES_1675"/>
<dbReference type="GO" id="GO:0016787">
    <property type="term" value="F:hydrolase activity"/>
    <property type="evidence" value="ECO:0007669"/>
    <property type="project" value="UniProtKB-KW"/>
</dbReference>
<accession>A0A1Y0I695</accession>
<dbReference type="RefSeq" id="WP_087460821.1">
    <property type="nucleotide sequence ID" value="NZ_CP021425.1"/>
</dbReference>
<dbReference type="Proteomes" id="UP000196027">
    <property type="component" value="Chromosome"/>
</dbReference>
<dbReference type="OrthoDB" id="9808889at2"/>
<evidence type="ECO:0000256" key="7">
    <source>
        <dbReference type="RuleBase" id="RU000492"/>
    </source>
</evidence>
<keyword evidence="3 7" id="KW-0347">Helicase</keyword>
<dbReference type="SMART" id="SM00487">
    <property type="entry name" value="DEXDc"/>
    <property type="match status" value="1"/>
</dbReference>
<evidence type="ECO:0000256" key="3">
    <source>
        <dbReference type="ARBA" id="ARBA00022806"/>
    </source>
</evidence>
<feature type="domain" description="Helicase ATP-binding" evidence="8">
    <location>
        <begin position="35"/>
        <end position="206"/>
    </location>
</feature>
<reference evidence="11 12" key="1">
    <citation type="submission" date="2017-05" db="EMBL/GenBank/DDBJ databases">
        <title>Genomic insights into alkan degradation activity of Oleiphilus messinensis.</title>
        <authorList>
            <person name="Kozyavkin S.A."/>
            <person name="Slesarev A.I."/>
            <person name="Golyshin P.N."/>
            <person name="Korzhenkov A."/>
            <person name="Golyshina O.N."/>
            <person name="Toshchakov S.V."/>
        </authorList>
    </citation>
    <scope>NUCLEOTIDE SEQUENCE [LARGE SCALE GENOMIC DNA]</scope>
    <source>
        <strain evidence="11 12">ME102</strain>
    </source>
</reference>
<proteinExistence type="inferred from homology"/>
<evidence type="ECO:0000259" key="8">
    <source>
        <dbReference type="PROSITE" id="PS51192"/>
    </source>
</evidence>
<dbReference type="NCBIfam" id="NF008744">
    <property type="entry name" value="PRK11776.1"/>
    <property type="match status" value="1"/>
</dbReference>
<keyword evidence="2 7" id="KW-0378">Hydrolase</keyword>
<dbReference type="InterPro" id="IPR044742">
    <property type="entry name" value="DEAD/DEAH_RhlB"/>
</dbReference>
<dbReference type="Pfam" id="PF00270">
    <property type="entry name" value="DEAD"/>
    <property type="match status" value="1"/>
</dbReference>
<evidence type="ECO:0000259" key="9">
    <source>
        <dbReference type="PROSITE" id="PS51194"/>
    </source>
</evidence>
<dbReference type="InterPro" id="IPR011545">
    <property type="entry name" value="DEAD/DEAH_box_helicase_dom"/>
</dbReference>
<dbReference type="InterPro" id="IPR050079">
    <property type="entry name" value="DEAD_box_RNA_helicase"/>
</dbReference>
<keyword evidence="12" id="KW-1185">Reference proteome</keyword>
<dbReference type="PROSITE" id="PS51192">
    <property type="entry name" value="HELICASE_ATP_BIND_1"/>
    <property type="match status" value="1"/>
</dbReference>
<dbReference type="InterPro" id="IPR014001">
    <property type="entry name" value="Helicase_ATP-bd"/>
</dbReference>
<organism evidence="11 12">
    <name type="scientific">Oleiphilus messinensis</name>
    <dbReference type="NCBI Taxonomy" id="141451"/>
    <lineage>
        <taxon>Bacteria</taxon>
        <taxon>Pseudomonadati</taxon>
        <taxon>Pseudomonadota</taxon>
        <taxon>Gammaproteobacteria</taxon>
        <taxon>Oceanospirillales</taxon>
        <taxon>Oleiphilaceae</taxon>
        <taxon>Oleiphilus</taxon>
    </lineage>
</organism>
<dbReference type="EMBL" id="CP021425">
    <property type="protein sequence ID" value="ARU55750.1"/>
    <property type="molecule type" value="Genomic_DNA"/>
</dbReference>
<feature type="domain" description="DEAD-box RNA helicase Q" evidence="10">
    <location>
        <begin position="4"/>
        <end position="32"/>
    </location>
</feature>
<evidence type="ECO:0000256" key="2">
    <source>
        <dbReference type="ARBA" id="ARBA00022801"/>
    </source>
</evidence>
<dbReference type="Gene3D" id="3.30.70.330">
    <property type="match status" value="1"/>
</dbReference>
<dbReference type="InterPro" id="IPR012677">
    <property type="entry name" value="Nucleotide-bd_a/b_plait_sf"/>
</dbReference>
<evidence type="ECO:0000313" key="12">
    <source>
        <dbReference type="Proteomes" id="UP000196027"/>
    </source>
</evidence>
<evidence type="ECO:0000259" key="10">
    <source>
        <dbReference type="PROSITE" id="PS51195"/>
    </source>
</evidence>
<evidence type="ECO:0000256" key="5">
    <source>
        <dbReference type="ARBA" id="ARBA00038437"/>
    </source>
</evidence>
<dbReference type="InterPro" id="IPR005580">
    <property type="entry name" value="DbpA/CsdA_RNA-bd_dom"/>
</dbReference>
<evidence type="ECO:0000313" key="11">
    <source>
        <dbReference type="EMBL" id="ARU55750.1"/>
    </source>
</evidence>
<dbReference type="InterPro" id="IPR001650">
    <property type="entry name" value="Helicase_C-like"/>
</dbReference>
<dbReference type="GO" id="GO:0005524">
    <property type="term" value="F:ATP binding"/>
    <property type="evidence" value="ECO:0007669"/>
    <property type="project" value="UniProtKB-KW"/>
</dbReference>
<sequence>MSDAAFSTLPLQAEIINNLATLGYEQMTPIQAASLPHVLAGKDVTAKARTGSGKTAAFMLGVLNQLETRDFEPQSLVLCPTRELATQVAEESRKLARFIPNVKVLTLCGGMPIGPQIGSLEHGAHIVVGTPGRISDHIRKGTLSLRNIRTVVLDEADRMLDMGFVDEISDIVSHTPPARQTLFFSATYPDNVQALVERFQREPEFVTIQDTARVANNIEQAFWLVPAANKVEAVCEIIETEQLSSAILFCQTRQGCVDLERSLRDWGASALALHGDMEQRERDQVLAKFSNGSASFLIATDVAARGLDIADLPGVINVDIPADPHVYVHRIGRTGRAGKLGHAWTLVTERQIPRYQAICMIQNSDHGMLDWIDVVKQRNGPEPGATRCSIRPAMVTLAIDGGKKNKIRPGDVLGALTGDAGLKGDAVGAITIFPFITYVAVDAALSKQALERLRSGKIKGKKLKVRKV</sequence>
<dbReference type="PROSITE" id="PS51195">
    <property type="entry name" value="Q_MOTIF"/>
    <property type="match status" value="1"/>
</dbReference>
<evidence type="ECO:0000256" key="4">
    <source>
        <dbReference type="ARBA" id="ARBA00022840"/>
    </source>
</evidence>
<gene>
    <name evidence="11" type="ORF">OLMES_1675</name>
</gene>
<name>A0A1Y0I695_9GAMM</name>